<dbReference type="SUPFAM" id="SSF52540">
    <property type="entry name" value="P-loop containing nucleoside triphosphate hydrolases"/>
    <property type="match status" value="1"/>
</dbReference>
<dbReference type="GO" id="GO:0016192">
    <property type="term" value="P:vesicle-mediated transport"/>
    <property type="evidence" value="ECO:0007669"/>
    <property type="project" value="UniProtKB-KW"/>
</dbReference>
<keyword evidence="6" id="KW-0378">Hydrolase</keyword>
<keyword evidence="4 17" id="KW-0813">Transport</keyword>
<feature type="binding site" evidence="16">
    <location>
        <position position="36"/>
    </location>
    <ligand>
        <name>Mg(2+)</name>
        <dbReference type="ChEBI" id="CHEBI:18420"/>
    </ligand>
</feature>
<feature type="binding site" evidence="14">
    <location>
        <position position="132"/>
    </location>
    <ligand>
        <name>GTP</name>
        <dbReference type="ChEBI" id="CHEBI:37565"/>
    </ligand>
</feature>
<feature type="binding site" evidence="14">
    <location>
        <position position="34"/>
    </location>
    <ligand>
        <name>GTP</name>
        <dbReference type="ChEBI" id="CHEBI:37565"/>
    </ligand>
</feature>
<sequence length="192" mass="21856">MFSWAWNWIKGVLKSWGWMNKSGQVIFLGLDGAGKTTLLGLLKDGKIIPQEPTNHPVMETFTVENLTISAYDMGGHREVRYLWKEYALNATAVIFIVDVFNRARIQEAREELESVLAEERMRQVPILILGNKIDIPNSMGENELKQELGIRSLCTGKQTGNVRNARPLEVFMCSMAKGRGYGDGMRWLNQFF</sequence>
<organism evidence="18 19">
    <name type="scientific">Streblomastix strix</name>
    <dbReference type="NCBI Taxonomy" id="222440"/>
    <lineage>
        <taxon>Eukaryota</taxon>
        <taxon>Metamonada</taxon>
        <taxon>Preaxostyla</taxon>
        <taxon>Oxymonadida</taxon>
        <taxon>Streblomastigidae</taxon>
        <taxon>Streblomastix</taxon>
    </lineage>
</organism>
<evidence type="ECO:0000256" key="12">
    <source>
        <dbReference type="ARBA" id="ARBA00023136"/>
    </source>
</evidence>
<keyword evidence="7 17" id="KW-0256">Endoplasmic reticulum</keyword>
<feature type="binding site" evidence="15">
    <location>
        <begin position="29"/>
        <end position="36"/>
    </location>
    <ligand>
        <name>GTP</name>
        <dbReference type="ChEBI" id="CHEBI:37565"/>
    </ligand>
</feature>
<dbReference type="GO" id="GO:0000139">
    <property type="term" value="C:Golgi membrane"/>
    <property type="evidence" value="ECO:0007669"/>
    <property type="project" value="UniProtKB-SubCell"/>
</dbReference>
<evidence type="ECO:0000256" key="8">
    <source>
        <dbReference type="ARBA" id="ARBA00022892"/>
    </source>
</evidence>
<dbReference type="InterPro" id="IPR006687">
    <property type="entry name" value="Small_GTPase_SAR1"/>
</dbReference>
<evidence type="ECO:0000256" key="9">
    <source>
        <dbReference type="ARBA" id="ARBA00022927"/>
    </source>
</evidence>
<comment type="similarity">
    <text evidence="3 17">Belongs to the small GTPase superfamily. SAR1 family.</text>
</comment>
<evidence type="ECO:0000256" key="17">
    <source>
        <dbReference type="RuleBase" id="RU003926"/>
    </source>
</evidence>
<dbReference type="Pfam" id="PF00025">
    <property type="entry name" value="Arf"/>
    <property type="match status" value="1"/>
</dbReference>
<evidence type="ECO:0000313" key="18">
    <source>
        <dbReference type="EMBL" id="KAA6382177.1"/>
    </source>
</evidence>
<proteinExistence type="inferred from homology"/>
<dbReference type="PROSITE" id="PS51417">
    <property type="entry name" value="ARF"/>
    <property type="match status" value="1"/>
</dbReference>
<dbReference type="PRINTS" id="PR00328">
    <property type="entry name" value="SAR1GTPBP"/>
</dbReference>
<dbReference type="AlphaFoldDB" id="A0A5J4VHR4"/>
<feature type="binding site" evidence="14">
    <location>
        <position position="134"/>
    </location>
    <ligand>
        <name>GTP</name>
        <dbReference type="ChEBI" id="CHEBI:37565"/>
    </ligand>
</feature>
<dbReference type="Proteomes" id="UP000324800">
    <property type="component" value="Unassembled WGS sequence"/>
</dbReference>
<feature type="binding site" evidence="16">
    <location>
        <position position="53"/>
    </location>
    <ligand>
        <name>Mg(2+)</name>
        <dbReference type="ChEBI" id="CHEBI:18420"/>
    </ligand>
</feature>
<feature type="binding site" evidence="14">
    <location>
        <position position="35"/>
    </location>
    <ligand>
        <name>GTP</name>
        <dbReference type="ChEBI" id="CHEBI:37565"/>
    </ligand>
</feature>
<dbReference type="GO" id="GO:0005789">
    <property type="term" value="C:endoplasmic reticulum membrane"/>
    <property type="evidence" value="ECO:0007669"/>
    <property type="project" value="UniProtKB-SubCell"/>
</dbReference>
<evidence type="ECO:0000256" key="10">
    <source>
        <dbReference type="ARBA" id="ARBA00023034"/>
    </source>
</evidence>
<evidence type="ECO:0000256" key="13">
    <source>
        <dbReference type="PIRSR" id="PIRSR606687-1"/>
    </source>
</evidence>
<gene>
    <name evidence="18" type="ORF">EZS28_022298</name>
</gene>
<keyword evidence="13" id="KW-0460">Magnesium</keyword>
<dbReference type="GO" id="GO:0005525">
    <property type="term" value="F:GTP binding"/>
    <property type="evidence" value="ECO:0007669"/>
    <property type="project" value="UniProtKB-KW"/>
</dbReference>
<feature type="binding site" evidence="14">
    <location>
        <position position="131"/>
    </location>
    <ligand>
        <name>GTP</name>
        <dbReference type="ChEBI" id="CHEBI:37565"/>
    </ligand>
</feature>
<comment type="caution">
    <text evidence="18">The sequence shown here is derived from an EMBL/GenBank/DDBJ whole genome shotgun (WGS) entry which is preliminary data.</text>
</comment>
<evidence type="ECO:0000256" key="1">
    <source>
        <dbReference type="ARBA" id="ARBA00004395"/>
    </source>
</evidence>
<dbReference type="OrthoDB" id="2011769at2759"/>
<name>A0A5J4VHR4_9EUKA</name>
<evidence type="ECO:0000256" key="3">
    <source>
        <dbReference type="ARBA" id="ARBA00007507"/>
    </source>
</evidence>
<evidence type="ECO:0000256" key="7">
    <source>
        <dbReference type="ARBA" id="ARBA00022824"/>
    </source>
</evidence>
<feature type="binding site" evidence="14">
    <location>
        <position position="37"/>
    </location>
    <ligand>
        <name>GTP</name>
        <dbReference type="ChEBI" id="CHEBI:37565"/>
    </ligand>
</feature>
<evidence type="ECO:0000256" key="2">
    <source>
        <dbReference type="ARBA" id="ARBA00004406"/>
    </source>
</evidence>
<dbReference type="SMART" id="SM00177">
    <property type="entry name" value="ARF"/>
    <property type="match status" value="1"/>
</dbReference>
<evidence type="ECO:0000256" key="16">
    <source>
        <dbReference type="PIRSR" id="PIRSR606689-2"/>
    </source>
</evidence>
<dbReference type="PANTHER" id="PTHR45684">
    <property type="entry name" value="RE74312P"/>
    <property type="match status" value="1"/>
</dbReference>
<dbReference type="InterPro" id="IPR005225">
    <property type="entry name" value="Small_GTP-bd"/>
</dbReference>
<dbReference type="InterPro" id="IPR027417">
    <property type="entry name" value="P-loop_NTPase"/>
</dbReference>
<dbReference type="FunFam" id="3.40.50.300:FF:000161">
    <property type="entry name" value="Small COPII coat GTPase"/>
    <property type="match status" value="1"/>
</dbReference>
<keyword evidence="5 14" id="KW-0547">Nucleotide-binding</keyword>
<dbReference type="SMART" id="SM00178">
    <property type="entry name" value="SAR"/>
    <property type="match status" value="1"/>
</dbReference>
<feature type="binding site" evidence="15">
    <location>
        <position position="75"/>
    </location>
    <ligand>
        <name>GTP</name>
        <dbReference type="ChEBI" id="CHEBI:37565"/>
    </ligand>
</feature>
<dbReference type="GO" id="GO:0046872">
    <property type="term" value="F:metal ion binding"/>
    <property type="evidence" value="ECO:0007669"/>
    <property type="project" value="UniProtKB-KW"/>
</dbReference>
<feature type="binding site" evidence="15">
    <location>
        <begin position="131"/>
        <end position="134"/>
    </location>
    <ligand>
        <name>GTP</name>
        <dbReference type="ChEBI" id="CHEBI:37565"/>
    </ligand>
</feature>
<dbReference type="InterPro" id="IPR006689">
    <property type="entry name" value="Small_GTPase_ARF/SAR"/>
</dbReference>
<protein>
    <submittedName>
        <fullName evidence="18">Putative GTP-binding protein SAR1</fullName>
    </submittedName>
</protein>
<dbReference type="PROSITE" id="PS51422">
    <property type="entry name" value="SAR1"/>
    <property type="match status" value="1"/>
</dbReference>
<keyword evidence="10 17" id="KW-0333">Golgi apparatus</keyword>
<evidence type="ECO:0000256" key="11">
    <source>
        <dbReference type="ARBA" id="ARBA00023134"/>
    </source>
</evidence>
<evidence type="ECO:0000313" key="19">
    <source>
        <dbReference type="Proteomes" id="UP000324800"/>
    </source>
</evidence>
<dbReference type="NCBIfam" id="TIGR00231">
    <property type="entry name" value="small_GTP"/>
    <property type="match status" value="1"/>
</dbReference>
<evidence type="ECO:0000256" key="14">
    <source>
        <dbReference type="PIRSR" id="PIRSR606687-2"/>
    </source>
</evidence>
<dbReference type="GO" id="GO:0006886">
    <property type="term" value="P:intracellular protein transport"/>
    <property type="evidence" value="ECO:0007669"/>
    <property type="project" value="InterPro"/>
</dbReference>
<keyword evidence="9 17" id="KW-0653">Protein transport</keyword>
<evidence type="ECO:0000256" key="5">
    <source>
        <dbReference type="ARBA" id="ARBA00022741"/>
    </source>
</evidence>
<dbReference type="EMBL" id="SNRW01006925">
    <property type="protein sequence ID" value="KAA6382177.1"/>
    <property type="molecule type" value="Genomic_DNA"/>
</dbReference>
<accession>A0A5J4VHR4</accession>
<reference evidence="18 19" key="1">
    <citation type="submission" date="2019-03" db="EMBL/GenBank/DDBJ databases">
        <title>Single cell metagenomics reveals metabolic interactions within the superorganism composed of flagellate Streblomastix strix and complex community of Bacteroidetes bacteria on its surface.</title>
        <authorList>
            <person name="Treitli S.C."/>
            <person name="Kolisko M."/>
            <person name="Husnik F."/>
            <person name="Keeling P."/>
            <person name="Hampl V."/>
        </authorList>
    </citation>
    <scope>NUCLEOTIDE SEQUENCE [LARGE SCALE GENOMIC DNA]</scope>
    <source>
        <strain evidence="18">ST1C</strain>
    </source>
</reference>
<evidence type="ECO:0000256" key="6">
    <source>
        <dbReference type="ARBA" id="ARBA00022801"/>
    </source>
</evidence>
<keyword evidence="13" id="KW-0479">Metal-binding</keyword>
<keyword evidence="12" id="KW-0472">Membrane</keyword>
<comment type="subcellular location">
    <subcellularLocation>
        <location evidence="2">Endoplasmic reticulum membrane</location>
        <topology evidence="2">Peripheral membrane protein</topology>
    </subcellularLocation>
    <subcellularLocation>
        <location evidence="1">Golgi apparatus membrane</location>
        <topology evidence="1">Peripheral membrane protein</topology>
    </subcellularLocation>
</comment>
<feature type="binding site" evidence="14">
    <location>
        <position position="36"/>
    </location>
    <ligand>
        <name>GTP</name>
        <dbReference type="ChEBI" id="CHEBI:37565"/>
    </ligand>
</feature>
<dbReference type="Gene3D" id="3.40.50.300">
    <property type="entry name" value="P-loop containing nucleotide triphosphate hydrolases"/>
    <property type="match status" value="1"/>
</dbReference>
<keyword evidence="11 15" id="KW-0342">GTP-binding</keyword>
<evidence type="ECO:0000256" key="4">
    <source>
        <dbReference type="ARBA" id="ARBA00022448"/>
    </source>
</evidence>
<dbReference type="GO" id="GO:0003924">
    <property type="term" value="F:GTPase activity"/>
    <property type="evidence" value="ECO:0007669"/>
    <property type="project" value="InterPro"/>
</dbReference>
<keyword evidence="8 17" id="KW-0931">ER-Golgi transport</keyword>
<evidence type="ECO:0000256" key="15">
    <source>
        <dbReference type="PIRSR" id="PIRSR606689-1"/>
    </source>
</evidence>
<feature type="binding site" evidence="13">
    <location>
        <position position="31"/>
    </location>
    <ligand>
        <name>Mg(2+)</name>
        <dbReference type="ChEBI" id="CHEBI:18420"/>
    </ligand>
</feature>